<name>A0A915C0T4_PARUN</name>
<reference evidence="4" key="1">
    <citation type="submission" date="2022-11" db="UniProtKB">
        <authorList>
            <consortium name="WormBaseParasite"/>
        </authorList>
    </citation>
    <scope>IDENTIFICATION</scope>
</reference>
<sequence>MRRKSMQKKSAHSSVRLNQGSHKPSTTESPTNDLNIYRHIPLMMSISREGSIAEDNYRNQSSNELHYSMNVFDESSLIFTPLINNFIRQYFACIPISNDFLDGITAYFEDGTKCECLINNVFMADIWIRFPEKRASHSNILKYLISKLESTGKVELCDGLYEAIARSMSTSADYGHRIYLSGSGRRFIVLKERNEQLSLGTTGLSCWKASCDLAHYLLGVGASFVEGRNVLELGAGCGLCGITLAASGLTNSVTLTDCNRHVLGLIEENLSNNFSQEVRQQRNITVDYFDWMTSKTSDLRIIPDLIIASDVVYDTEVLPSLAHMIADLIEAGGRGAVRCLIAGTIRNEETMRAFLLAIEANGLKVDETFTFLDDAFRFDDGRRIVHPSMFPFVATILCPTTFCWVSSVMR</sequence>
<keyword evidence="2" id="KW-1133">Transmembrane helix</keyword>
<feature type="compositionally biased region" description="Basic residues" evidence="1">
    <location>
        <begin position="1"/>
        <end position="11"/>
    </location>
</feature>
<dbReference type="WBParaSite" id="PgR077_g007_t01">
    <property type="protein sequence ID" value="PgR077_g007_t01"/>
    <property type="gene ID" value="PgR077_g007"/>
</dbReference>
<evidence type="ECO:0000313" key="3">
    <source>
        <dbReference type="Proteomes" id="UP000887569"/>
    </source>
</evidence>
<dbReference type="Pfam" id="PF10294">
    <property type="entry name" value="Methyltransf_16"/>
    <property type="match status" value="1"/>
</dbReference>
<dbReference type="Gene3D" id="3.40.50.150">
    <property type="entry name" value="Vaccinia Virus protein VP39"/>
    <property type="match status" value="1"/>
</dbReference>
<proteinExistence type="predicted"/>
<accession>A0A915C0T4</accession>
<dbReference type="InterPro" id="IPR019410">
    <property type="entry name" value="Methyltransf_16"/>
</dbReference>
<keyword evidence="2" id="KW-0472">Membrane</keyword>
<dbReference type="PANTHER" id="PTHR14614">
    <property type="entry name" value="HEPATOCELLULAR CARCINOMA-ASSOCIATED ANTIGEN"/>
    <property type="match status" value="1"/>
</dbReference>
<feature type="region of interest" description="Disordered" evidence="1">
    <location>
        <begin position="1"/>
        <end position="33"/>
    </location>
</feature>
<protein>
    <submittedName>
        <fullName evidence="4">FAM86 N-terminal domain-containing protein</fullName>
    </submittedName>
</protein>
<keyword evidence="3" id="KW-1185">Reference proteome</keyword>
<evidence type="ECO:0000256" key="1">
    <source>
        <dbReference type="SAM" id="MobiDB-lite"/>
    </source>
</evidence>
<feature type="transmembrane region" description="Helical" evidence="2">
    <location>
        <begin position="389"/>
        <end position="409"/>
    </location>
</feature>
<dbReference type="InterPro" id="IPR029063">
    <property type="entry name" value="SAM-dependent_MTases_sf"/>
</dbReference>
<evidence type="ECO:0000256" key="2">
    <source>
        <dbReference type="SAM" id="Phobius"/>
    </source>
</evidence>
<dbReference type="AlphaFoldDB" id="A0A915C0T4"/>
<dbReference type="Proteomes" id="UP000887569">
    <property type="component" value="Unplaced"/>
</dbReference>
<dbReference type="GO" id="GO:0032991">
    <property type="term" value="C:protein-containing complex"/>
    <property type="evidence" value="ECO:0007669"/>
    <property type="project" value="TreeGrafter"/>
</dbReference>
<dbReference type="SUPFAM" id="SSF53335">
    <property type="entry name" value="S-adenosyl-L-methionine-dependent methyltransferases"/>
    <property type="match status" value="1"/>
</dbReference>
<feature type="compositionally biased region" description="Polar residues" evidence="1">
    <location>
        <begin position="12"/>
        <end position="33"/>
    </location>
</feature>
<keyword evidence="2" id="KW-0812">Transmembrane</keyword>
<evidence type="ECO:0000313" key="4">
    <source>
        <dbReference type="WBParaSite" id="PgR077_g007_t01"/>
    </source>
</evidence>
<organism evidence="3 4">
    <name type="scientific">Parascaris univalens</name>
    <name type="common">Nematode worm</name>
    <dbReference type="NCBI Taxonomy" id="6257"/>
    <lineage>
        <taxon>Eukaryota</taxon>
        <taxon>Metazoa</taxon>
        <taxon>Ecdysozoa</taxon>
        <taxon>Nematoda</taxon>
        <taxon>Chromadorea</taxon>
        <taxon>Rhabditida</taxon>
        <taxon>Spirurina</taxon>
        <taxon>Ascaridomorpha</taxon>
        <taxon>Ascaridoidea</taxon>
        <taxon>Ascarididae</taxon>
        <taxon>Parascaris</taxon>
    </lineage>
</organism>
<dbReference type="CDD" id="cd02440">
    <property type="entry name" value="AdoMet_MTases"/>
    <property type="match status" value="1"/>
</dbReference>
<dbReference type="PANTHER" id="PTHR14614:SF130">
    <property type="entry name" value="PROTEIN-LYSINE N-METHYLTRANSFERASE EEF2KMT"/>
    <property type="match status" value="1"/>
</dbReference>